<sequence length="195" mass="22134">MVNETLTPSWDESSETTTTTSLVDTLSTTEHSYSTSRTVPGPVALSGKAILALGKTTLRVAENLVIRTRLQALSSTFPHRDRDTIKGIDQMYKDIMELSRRDLYPNVARVRALHIILVQIGSCEVEKLVQYLGKWSSIEIKIFIRKITELFDPLRLVKETGPPSILMQAYRDSVNSREDHHLRPLIYIFSMPGLY</sequence>
<evidence type="ECO:0000256" key="1">
    <source>
        <dbReference type="SAM" id="MobiDB-lite"/>
    </source>
</evidence>
<protein>
    <submittedName>
        <fullName evidence="2">Uncharacterized protein</fullName>
    </submittedName>
</protein>
<dbReference type="Proteomes" id="UP000807353">
    <property type="component" value="Unassembled WGS sequence"/>
</dbReference>
<reference evidence="2" key="1">
    <citation type="submission" date="2020-11" db="EMBL/GenBank/DDBJ databases">
        <authorList>
            <consortium name="DOE Joint Genome Institute"/>
            <person name="Ahrendt S."/>
            <person name="Riley R."/>
            <person name="Andreopoulos W."/>
            <person name="Labutti K."/>
            <person name="Pangilinan J."/>
            <person name="Ruiz-Duenas F.J."/>
            <person name="Barrasa J.M."/>
            <person name="Sanchez-Garcia M."/>
            <person name="Camarero S."/>
            <person name="Miyauchi S."/>
            <person name="Serrano A."/>
            <person name="Linde D."/>
            <person name="Babiker R."/>
            <person name="Drula E."/>
            <person name="Ayuso-Fernandez I."/>
            <person name="Pacheco R."/>
            <person name="Padilla G."/>
            <person name="Ferreira P."/>
            <person name="Barriuso J."/>
            <person name="Kellner H."/>
            <person name="Castanera R."/>
            <person name="Alfaro M."/>
            <person name="Ramirez L."/>
            <person name="Pisabarro A.G."/>
            <person name="Kuo A."/>
            <person name="Tritt A."/>
            <person name="Lipzen A."/>
            <person name="He G."/>
            <person name="Yan M."/>
            <person name="Ng V."/>
            <person name="Cullen D."/>
            <person name="Martin F."/>
            <person name="Rosso M.-N."/>
            <person name="Henrissat B."/>
            <person name="Hibbett D."/>
            <person name="Martinez A.T."/>
            <person name="Grigoriev I.V."/>
        </authorList>
    </citation>
    <scope>NUCLEOTIDE SEQUENCE</scope>
    <source>
        <strain evidence="2">CBS 247.69</strain>
    </source>
</reference>
<proteinExistence type="predicted"/>
<gene>
    <name evidence="2" type="ORF">BDZ94DRAFT_652436</name>
</gene>
<dbReference type="OrthoDB" id="3001418at2759"/>
<dbReference type="AlphaFoldDB" id="A0A9P5Y5J2"/>
<comment type="caution">
    <text evidence="2">The sequence shown here is derived from an EMBL/GenBank/DDBJ whole genome shotgun (WGS) entry which is preliminary data.</text>
</comment>
<accession>A0A9P5Y5J2</accession>
<organism evidence="2 3">
    <name type="scientific">Collybia nuda</name>
    <dbReference type="NCBI Taxonomy" id="64659"/>
    <lineage>
        <taxon>Eukaryota</taxon>
        <taxon>Fungi</taxon>
        <taxon>Dikarya</taxon>
        <taxon>Basidiomycota</taxon>
        <taxon>Agaricomycotina</taxon>
        <taxon>Agaricomycetes</taxon>
        <taxon>Agaricomycetidae</taxon>
        <taxon>Agaricales</taxon>
        <taxon>Tricholomatineae</taxon>
        <taxon>Clitocybaceae</taxon>
        <taxon>Collybia</taxon>
    </lineage>
</organism>
<keyword evidence="3" id="KW-1185">Reference proteome</keyword>
<feature type="compositionally biased region" description="Low complexity" evidence="1">
    <location>
        <begin position="7"/>
        <end position="29"/>
    </location>
</feature>
<dbReference type="EMBL" id="MU150266">
    <property type="protein sequence ID" value="KAF9463084.1"/>
    <property type="molecule type" value="Genomic_DNA"/>
</dbReference>
<evidence type="ECO:0000313" key="2">
    <source>
        <dbReference type="EMBL" id="KAF9463084.1"/>
    </source>
</evidence>
<name>A0A9P5Y5J2_9AGAR</name>
<feature type="region of interest" description="Disordered" evidence="1">
    <location>
        <begin position="1"/>
        <end position="38"/>
    </location>
</feature>
<evidence type="ECO:0000313" key="3">
    <source>
        <dbReference type="Proteomes" id="UP000807353"/>
    </source>
</evidence>